<keyword evidence="2" id="KW-1185">Reference proteome</keyword>
<reference evidence="1 2" key="1">
    <citation type="journal article" date="2022" name="Hortic Res">
        <title>A haplotype resolved chromosomal level avocado genome allows analysis of novel avocado genes.</title>
        <authorList>
            <person name="Nath O."/>
            <person name="Fletcher S.J."/>
            <person name="Hayward A."/>
            <person name="Shaw L.M."/>
            <person name="Masouleh A.K."/>
            <person name="Furtado A."/>
            <person name="Henry R.J."/>
            <person name="Mitter N."/>
        </authorList>
    </citation>
    <scope>NUCLEOTIDE SEQUENCE [LARGE SCALE GENOMIC DNA]</scope>
    <source>
        <strain evidence="2">cv. Hass</strain>
    </source>
</reference>
<gene>
    <name evidence="1" type="ORF">MRB53_030198</name>
</gene>
<evidence type="ECO:0000313" key="1">
    <source>
        <dbReference type="EMBL" id="KAJ8621669.1"/>
    </source>
</evidence>
<name>A0ACC2KKK5_PERAE</name>
<dbReference type="EMBL" id="CM056818">
    <property type="protein sequence ID" value="KAJ8621669.1"/>
    <property type="molecule type" value="Genomic_DNA"/>
</dbReference>
<proteinExistence type="predicted"/>
<comment type="caution">
    <text evidence="1">The sequence shown here is derived from an EMBL/GenBank/DDBJ whole genome shotgun (WGS) entry which is preliminary data.</text>
</comment>
<dbReference type="Proteomes" id="UP001234297">
    <property type="component" value="Chromosome 10"/>
</dbReference>
<evidence type="ECO:0000313" key="2">
    <source>
        <dbReference type="Proteomes" id="UP001234297"/>
    </source>
</evidence>
<accession>A0ACC2KKK5</accession>
<organism evidence="1 2">
    <name type="scientific">Persea americana</name>
    <name type="common">Avocado</name>
    <dbReference type="NCBI Taxonomy" id="3435"/>
    <lineage>
        <taxon>Eukaryota</taxon>
        <taxon>Viridiplantae</taxon>
        <taxon>Streptophyta</taxon>
        <taxon>Embryophyta</taxon>
        <taxon>Tracheophyta</taxon>
        <taxon>Spermatophyta</taxon>
        <taxon>Magnoliopsida</taxon>
        <taxon>Magnoliidae</taxon>
        <taxon>Laurales</taxon>
        <taxon>Lauraceae</taxon>
        <taxon>Persea</taxon>
    </lineage>
</organism>
<protein>
    <submittedName>
        <fullName evidence="1">Uncharacterized protein</fullName>
    </submittedName>
</protein>
<sequence>MSCVHSAGASFPVVDGHTINYNEVARELTGKRINWIGGSLNQNRHTDSYRLLNIFIHHNVNPKGSKAIPKELVDFGKEDEQTEDVIIPKQKIDRYTFDQSKSHLTLIDLEDDDDDDDDVEGYRVGPLGAGPSDAGLSGAGPSQERHLNEGELRELNEHLRCLEVRVDDGFMEMCQGFSDLLDLLCRF</sequence>